<dbReference type="EMBL" id="JAUJEB010000001">
    <property type="protein sequence ID" value="MDN5212424.1"/>
    <property type="molecule type" value="Genomic_DNA"/>
</dbReference>
<protein>
    <submittedName>
        <fullName evidence="2">Uncharacterized protein</fullName>
    </submittedName>
</protein>
<dbReference type="Proteomes" id="UP001172083">
    <property type="component" value="Unassembled WGS sequence"/>
</dbReference>
<name>A0ABT8L3S5_9BACT</name>
<feature type="transmembrane region" description="Helical" evidence="1">
    <location>
        <begin position="212"/>
        <end position="230"/>
    </location>
</feature>
<evidence type="ECO:0000313" key="2">
    <source>
        <dbReference type="EMBL" id="MDN5212424.1"/>
    </source>
</evidence>
<sequence>MKTNDIIKITVIALLITFTAFGIDGIKQDIKALSHYSWQFLSNLLIVVVLYLYTIKSSYSNKLLWFSLWGILFIIGHFNILVEALIFNITSRNQTFTALMRGFFSSGILSYLLYHFLGRDKENQQESVAFARRSTWQWVVKVLLGNIIYFLFYFAAGMTLSLVYPQLMDFYGDKIPPLHQIIITNLCFRGFIFVGIAILIDLTTLSSALYKGILTGLIFAVIGGIAPLVIPNDLMPQNIRVAHGFEVGISNFLYGWILQYLLARKKQVLKV</sequence>
<keyword evidence="1" id="KW-1133">Transmembrane helix</keyword>
<gene>
    <name evidence="2" type="ORF">QQ020_10220</name>
</gene>
<proteinExistence type="predicted"/>
<keyword evidence="1" id="KW-0812">Transmembrane</keyword>
<reference evidence="2" key="1">
    <citation type="submission" date="2023-06" db="EMBL/GenBank/DDBJ databases">
        <title>Genomic of Agaribacillus aureum.</title>
        <authorList>
            <person name="Wang G."/>
        </authorList>
    </citation>
    <scope>NUCLEOTIDE SEQUENCE</scope>
    <source>
        <strain evidence="2">BMA12</strain>
    </source>
</reference>
<accession>A0ABT8L3S5</accession>
<evidence type="ECO:0000256" key="1">
    <source>
        <dbReference type="SAM" id="Phobius"/>
    </source>
</evidence>
<keyword evidence="3" id="KW-1185">Reference proteome</keyword>
<feature type="transmembrane region" description="Helical" evidence="1">
    <location>
        <begin position="98"/>
        <end position="117"/>
    </location>
</feature>
<feature type="transmembrane region" description="Helical" evidence="1">
    <location>
        <begin position="138"/>
        <end position="158"/>
    </location>
</feature>
<organism evidence="2 3">
    <name type="scientific">Agaribacillus aureus</name>
    <dbReference type="NCBI Taxonomy" id="3051825"/>
    <lineage>
        <taxon>Bacteria</taxon>
        <taxon>Pseudomonadati</taxon>
        <taxon>Bacteroidota</taxon>
        <taxon>Cytophagia</taxon>
        <taxon>Cytophagales</taxon>
        <taxon>Splendidivirgaceae</taxon>
        <taxon>Agaribacillus</taxon>
    </lineage>
</organism>
<feature type="transmembrane region" description="Helical" evidence="1">
    <location>
        <begin position="35"/>
        <end position="53"/>
    </location>
</feature>
<comment type="caution">
    <text evidence="2">The sequence shown here is derived from an EMBL/GenBank/DDBJ whole genome shotgun (WGS) entry which is preliminary data.</text>
</comment>
<keyword evidence="1" id="KW-0472">Membrane</keyword>
<feature type="transmembrane region" description="Helical" evidence="1">
    <location>
        <begin position="178"/>
        <end position="200"/>
    </location>
</feature>
<dbReference type="RefSeq" id="WP_346757741.1">
    <property type="nucleotide sequence ID" value="NZ_JAUJEB010000001.1"/>
</dbReference>
<feature type="transmembrane region" description="Helical" evidence="1">
    <location>
        <begin position="65"/>
        <end position="86"/>
    </location>
</feature>
<feature type="transmembrane region" description="Helical" evidence="1">
    <location>
        <begin position="242"/>
        <end position="263"/>
    </location>
</feature>
<evidence type="ECO:0000313" key="3">
    <source>
        <dbReference type="Proteomes" id="UP001172083"/>
    </source>
</evidence>